<keyword evidence="3" id="KW-0805">Transcription regulation</keyword>
<dbReference type="RefSeq" id="WP_341415519.1">
    <property type="nucleotide sequence ID" value="NZ_JBBPCC010000006.1"/>
</dbReference>
<keyword evidence="5" id="KW-0804">Transcription</keyword>
<dbReference type="Gene3D" id="3.40.50.2300">
    <property type="match status" value="1"/>
</dbReference>
<feature type="domain" description="Response regulatory" evidence="8">
    <location>
        <begin position="2"/>
        <end position="116"/>
    </location>
</feature>
<evidence type="ECO:0000256" key="4">
    <source>
        <dbReference type="ARBA" id="ARBA00023125"/>
    </source>
</evidence>
<accession>A0ABU9DHT5</accession>
<dbReference type="InterPro" id="IPR001867">
    <property type="entry name" value="OmpR/PhoB-type_DNA-bd"/>
</dbReference>
<evidence type="ECO:0000313" key="10">
    <source>
        <dbReference type="EMBL" id="MEK8128438.1"/>
    </source>
</evidence>
<dbReference type="PROSITE" id="PS50110">
    <property type="entry name" value="RESPONSE_REGULATORY"/>
    <property type="match status" value="1"/>
</dbReference>
<evidence type="ECO:0000256" key="5">
    <source>
        <dbReference type="ARBA" id="ARBA00023163"/>
    </source>
</evidence>
<evidence type="ECO:0000256" key="6">
    <source>
        <dbReference type="PROSITE-ProRule" id="PRU00169"/>
    </source>
</evidence>
<evidence type="ECO:0000256" key="1">
    <source>
        <dbReference type="ARBA" id="ARBA00022553"/>
    </source>
</evidence>
<evidence type="ECO:0000259" key="8">
    <source>
        <dbReference type="PROSITE" id="PS50110"/>
    </source>
</evidence>
<sequence length="227" mass="25565">MRVLVVEDDNRLLDAIATVLEDEHYQVDRADNGHEGLALAEQGWYDLLVLDIMLPGMDGISLIQELRKEGVRTPCLFLTAKDSVDSRVRGLDAGADDYLVKPFAIDELLARLRALHRRKGNEPETGLAYGGLSLSEPDCEALHGGNRVKLTAKEYDLLAFLIRHKEQIVKRDQVFARVWGVDSEANETAVDLYVHYLRKKLHACGCEHYIRTIRSVGYMLKAEGIHV</sequence>
<reference evidence="10 11" key="1">
    <citation type="submission" date="2024-04" db="EMBL/GenBank/DDBJ databases">
        <title>draft genome sequnece of Paenibacillus filicis.</title>
        <authorList>
            <person name="Kim D.-U."/>
        </authorList>
    </citation>
    <scope>NUCLEOTIDE SEQUENCE [LARGE SCALE GENOMIC DNA]</scope>
    <source>
        <strain evidence="10 11">KACC14197</strain>
    </source>
</reference>
<proteinExistence type="predicted"/>
<dbReference type="Pfam" id="PF00072">
    <property type="entry name" value="Response_reg"/>
    <property type="match status" value="1"/>
</dbReference>
<dbReference type="EMBL" id="JBBPCC010000006">
    <property type="protein sequence ID" value="MEK8128438.1"/>
    <property type="molecule type" value="Genomic_DNA"/>
</dbReference>
<keyword evidence="4 7" id="KW-0238">DNA-binding</keyword>
<evidence type="ECO:0000313" key="11">
    <source>
        <dbReference type="Proteomes" id="UP001469365"/>
    </source>
</evidence>
<dbReference type="InterPro" id="IPR016032">
    <property type="entry name" value="Sig_transdc_resp-reg_C-effctor"/>
</dbReference>
<evidence type="ECO:0000256" key="7">
    <source>
        <dbReference type="PROSITE-ProRule" id="PRU01091"/>
    </source>
</evidence>
<evidence type="ECO:0000256" key="2">
    <source>
        <dbReference type="ARBA" id="ARBA00023012"/>
    </source>
</evidence>
<dbReference type="SMART" id="SM00862">
    <property type="entry name" value="Trans_reg_C"/>
    <property type="match status" value="1"/>
</dbReference>
<comment type="caution">
    <text evidence="10">The sequence shown here is derived from an EMBL/GenBank/DDBJ whole genome shotgun (WGS) entry which is preliminary data.</text>
</comment>
<dbReference type="Proteomes" id="UP001469365">
    <property type="component" value="Unassembled WGS sequence"/>
</dbReference>
<dbReference type="SUPFAM" id="SSF46894">
    <property type="entry name" value="C-terminal effector domain of the bipartite response regulators"/>
    <property type="match status" value="1"/>
</dbReference>
<gene>
    <name evidence="10" type="ORF">WMW72_11030</name>
</gene>
<dbReference type="InterPro" id="IPR036388">
    <property type="entry name" value="WH-like_DNA-bd_sf"/>
</dbReference>
<feature type="DNA-binding region" description="OmpR/PhoB-type" evidence="7">
    <location>
        <begin position="124"/>
        <end position="222"/>
    </location>
</feature>
<dbReference type="PANTHER" id="PTHR48111:SF22">
    <property type="entry name" value="REGULATOR OF RPOS"/>
    <property type="match status" value="1"/>
</dbReference>
<feature type="modified residue" description="4-aspartylphosphate" evidence="6">
    <location>
        <position position="51"/>
    </location>
</feature>
<dbReference type="InterPro" id="IPR039420">
    <property type="entry name" value="WalR-like"/>
</dbReference>
<dbReference type="PANTHER" id="PTHR48111">
    <property type="entry name" value="REGULATOR OF RPOS"/>
    <property type="match status" value="1"/>
</dbReference>
<evidence type="ECO:0000259" key="9">
    <source>
        <dbReference type="PROSITE" id="PS51755"/>
    </source>
</evidence>
<dbReference type="InterPro" id="IPR011006">
    <property type="entry name" value="CheY-like_superfamily"/>
</dbReference>
<dbReference type="InterPro" id="IPR001789">
    <property type="entry name" value="Sig_transdc_resp-reg_receiver"/>
</dbReference>
<feature type="domain" description="OmpR/PhoB-type" evidence="9">
    <location>
        <begin position="124"/>
        <end position="222"/>
    </location>
</feature>
<keyword evidence="2" id="KW-0902">Two-component regulatory system</keyword>
<dbReference type="Gene3D" id="6.10.250.690">
    <property type="match status" value="1"/>
</dbReference>
<keyword evidence="1 6" id="KW-0597">Phosphoprotein</keyword>
<dbReference type="SUPFAM" id="SSF52172">
    <property type="entry name" value="CheY-like"/>
    <property type="match status" value="1"/>
</dbReference>
<dbReference type="CDD" id="cd00383">
    <property type="entry name" value="trans_reg_C"/>
    <property type="match status" value="1"/>
</dbReference>
<dbReference type="SMART" id="SM00448">
    <property type="entry name" value="REC"/>
    <property type="match status" value="1"/>
</dbReference>
<dbReference type="Gene3D" id="1.10.10.10">
    <property type="entry name" value="Winged helix-like DNA-binding domain superfamily/Winged helix DNA-binding domain"/>
    <property type="match status" value="1"/>
</dbReference>
<keyword evidence="11" id="KW-1185">Reference proteome</keyword>
<evidence type="ECO:0000256" key="3">
    <source>
        <dbReference type="ARBA" id="ARBA00023015"/>
    </source>
</evidence>
<protein>
    <submittedName>
        <fullName evidence="10">Response regulator transcription factor</fullName>
    </submittedName>
</protein>
<dbReference type="PROSITE" id="PS51755">
    <property type="entry name" value="OMPR_PHOB"/>
    <property type="match status" value="1"/>
</dbReference>
<organism evidence="10 11">
    <name type="scientific">Paenibacillus filicis</name>
    <dbReference type="NCBI Taxonomy" id="669464"/>
    <lineage>
        <taxon>Bacteria</taxon>
        <taxon>Bacillati</taxon>
        <taxon>Bacillota</taxon>
        <taxon>Bacilli</taxon>
        <taxon>Bacillales</taxon>
        <taxon>Paenibacillaceae</taxon>
        <taxon>Paenibacillus</taxon>
    </lineage>
</organism>
<name>A0ABU9DHT5_9BACL</name>
<dbReference type="Pfam" id="PF00486">
    <property type="entry name" value="Trans_reg_C"/>
    <property type="match status" value="1"/>
</dbReference>